<dbReference type="PANTHER" id="PTHR43304">
    <property type="entry name" value="PHYTOCHROME-LIKE PROTEIN CPH1"/>
    <property type="match status" value="1"/>
</dbReference>
<evidence type="ECO:0000313" key="8">
    <source>
        <dbReference type="EMBL" id="RYU90868.1"/>
    </source>
</evidence>
<dbReference type="EC" id="2.7.13.3" evidence="2"/>
<dbReference type="InterPro" id="IPR004358">
    <property type="entry name" value="Sig_transdc_His_kin-like_C"/>
</dbReference>
<dbReference type="Gene3D" id="3.30.565.10">
    <property type="entry name" value="Histidine kinase-like ATPase, C-terminal domain"/>
    <property type="match status" value="1"/>
</dbReference>
<dbReference type="PROSITE" id="PS50113">
    <property type="entry name" value="PAC"/>
    <property type="match status" value="1"/>
</dbReference>
<dbReference type="EMBL" id="SEWG01000003">
    <property type="protein sequence ID" value="RYU90868.1"/>
    <property type="molecule type" value="Genomic_DNA"/>
</dbReference>
<dbReference type="InterPro" id="IPR035965">
    <property type="entry name" value="PAS-like_dom_sf"/>
</dbReference>
<dbReference type="PROSITE" id="PS50109">
    <property type="entry name" value="HIS_KIN"/>
    <property type="match status" value="1"/>
</dbReference>
<accession>A0A4Q5LMF5</accession>
<dbReference type="PRINTS" id="PR00344">
    <property type="entry name" value="BCTRLSENSOR"/>
</dbReference>
<dbReference type="InterPro" id="IPR000700">
    <property type="entry name" value="PAS-assoc_C"/>
</dbReference>
<dbReference type="GO" id="GO:0004673">
    <property type="term" value="F:protein histidine kinase activity"/>
    <property type="evidence" value="ECO:0007669"/>
    <property type="project" value="UniProtKB-EC"/>
</dbReference>
<organism evidence="8 9">
    <name type="scientific">Mucilaginibacter terrigena</name>
    <dbReference type="NCBI Taxonomy" id="2492395"/>
    <lineage>
        <taxon>Bacteria</taxon>
        <taxon>Pseudomonadati</taxon>
        <taxon>Bacteroidota</taxon>
        <taxon>Sphingobacteriia</taxon>
        <taxon>Sphingobacteriales</taxon>
        <taxon>Sphingobacteriaceae</taxon>
        <taxon>Mucilaginibacter</taxon>
    </lineage>
</organism>
<dbReference type="PANTHER" id="PTHR43304:SF1">
    <property type="entry name" value="PAC DOMAIN-CONTAINING PROTEIN"/>
    <property type="match status" value="1"/>
</dbReference>
<dbReference type="Pfam" id="PF02518">
    <property type="entry name" value="HATPase_c"/>
    <property type="match status" value="1"/>
</dbReference>
<comment type="catalytic activity">
    <reaction evidence="1">
        <text>ATP + protein L-histidine = ADP + protein N-phospho-L-histidine.</text>
        <dbReference type="EC" id="2.7.13.3"/>
    </reaction>
</comment>
<keyword evidence="3" id="KW-0597">Phosphoprotein</keyword>
<dbReference type="InterPro" id="IPR005467">
    <property type="entry name" value="His_kinase_dom"/>
</dbReference>
<feature type="domain" description="Histidine kinase" evidence="6">
    <location>
        <begin position="283"/>
        <end position="493"/>
    </location>
</feature>
<dbReference type="SMART" id="SM00387">
    <property type="entry name" value="HATPase_c"/>
    <property type="match status" value="1"/>
</dbReference>
<keyword evidence="5" id="KW-0418">Kinase</keyword>
<dbReference type="Gene3D" id="3.30.450.20">
    <property type="entry name" value="PAS domain"/>
    <property type="match status" value="2"/>
</dbReference>
<dbReference type="SUPFAM" id="SSF55874">
    <property type="entry name" value="ATPase domain of HSP90 chaperone/DNA topoisomerase II/histidine kinase"/>
    <property type="match status" value="1"/>
</dbReference>
<dbReference type="InterPro" id="IPR052162">
    <property type="entry name" value="Sensor_kinase/Photoreceptor"/>
</dbReference>
<reference evidence="8 9" key="1">
    <citation type="submission" date="2019-02" db="EMBL/GenBank/DDBJ databases">
        <title>Bacterial novel species Mucilaginibacter sp. 17JY9-4 isolated from soil.</title>
        <authorList>
            <person name="Jung H.-Y."/>
        </authorList>
    </citation>
    <scope>NUCLEOTIDE SEQUENCE [LARGE SCALE GENOMIC DNA]</scope>
    <source>
        <strain evidence="8 9">17JY9-4</strain>
    </source>
</reference>
<dbReference type="InterPro" id="IPR036890">
    <property type="entry name" value="HATPase_C_sf"/>
</dbReference>
<dbReference type="InterPro" id="IPR000014">
    <property type="entry name" value="PAS"/>
</dbReference>
<sequence length="493" mass="55956">MSFSDGHKFSGESIAHIARIIDHIHLGIWEYNTDTKQVKWSPGFYTALGYAPGEIECSYNYFFEHLLYYHDKDAFLKATYHPRQGGSPVAHIRLLTKQNGYQWFESTTQKHDAADGPVIYGVLTNINALKVSEIKIAENEFKSAEIGRIAKIGSWEIDAATMSLKFSKEMFDIFELDAQVKMSVEEAISFFEPQYRQVLTNAIENGIKYCKPYDVEVLFKTAKNNVIWVRSKGVPVLDNYGRCITLRGIFQDIDSIKKKGITLQSSINLLDDQNKRLQNFAYIVSHNLRSHAGNLKFMVNLFEESPLKDDRTEIFSHIKTISESLSATMGHLDEIVKIQSEISKERKVVDFETIFENVASALRTNIVAADAKITTDFTDCPQIDYIPAYLDSIFQNLLTNALKYKHPNRQPVINCFTQKVGNEIYLVFEDNGIGIDLKRHGEDLFGMYKTFHQNSDSKGIGLFITRNQVEALGGSIQVDSTVNVGTKFTVKLV</sequence>
<evidence type="ECO:0000256" key="3">
    <source>
        <dbReference type="ARBA" id="ARBA00022553"/>
    </source>
</evidence>
<dbReference type="RefSeq" id="WP_129876417.1">
    <property type="nucleotide sequence ID" value="NZ_SEWG01000003.1"/>
</dbReference>
<keyword evidence="4" id="KW-0808">Transferase</keyword>
<dbReference type="Proteomes" id="UP000293331">
    <property type="component" value="Unassembled WGS sequence"/>
</dbReference>
<evidence type="ECO:0000259" key="7">
    <source>
        <dbReference type="PROSITE" id="PS50113"/>
    </source>
</evidence>
<dbReference type="Pfam" id="PF13426">
    <property type="entry name" value="PAS_9"/>
    <property type="match status" value="1"/>
</dbReference>
<gene>
    <name evidence="8" type="ORF">EWM62_09515</name>
</gene>
<dbReference type="OrthoDB" id="1522284at2"/>
<evidence type="ECO:0000256" key="5">
    <source>
        <dbReference type="ARBA" id="ARBA00022777"/>
    </source>
</evidence>
<evidence type="ECO:0000256" key="2">
    <source>
        <dbReference type="ARBA" id="ARBA00012438"/>
    </source>
</evidence>
<keyword evidence="9" id="KW-1185">Reference proteome</keyword>
<dbReference type="SUPFAM" id="SSF55785">
    <property type="entry name" value="PYP-like sensor domain (PAS domain)"/>
    <property type="match status" value="2"/>
</dbReference>
<protein>
    <recommendedName>
        <fullName evidence="2">histidine kinase</fullName>
        <ecNumber evidence="2">2.7.13.3</ecNumber>
    </recommendedName>
</protein>
<evidence type="ECO:0000256" key="4">
    <source>
        <dbReference type="ARBA" id="ARBA00022679"/>
    </source>
</evidence>
<dbReference type="InterPro" id="IPR003594">
    <property type="entry name" value="HATPase_dom"/>
</dbReference>
<evidence type="ECO:0000313" key="9">
    <source>
        <dbReference type="Proteomes" id="UP000293331"/>
    </source>
</evidence>
<comment type="caution">
    <text evidence="8">The sequence shown here is derived from an EMBL/GenBank/DDBJ whole genome shotgun (WGS) entry which is preliminary data.</text>
</comment>
<name>A0A4Q5LMF5_9SPHI</name>
<evidence type="ECO:0000256" key="1">
    <source>
        <dbReference type="ARBA" id="ARBA00000085"/>
    </source>
</evidence>
<evidence type="ECO:0000259" key="6">
    <source>
        <dbReference type="PROSITE" id="PS50109"/>
    </source>
</evidence>
<feature type="domain" description="PAC" evidence="7">
    <location>
        <begin position="213"/>
        <end position="265"/>
    </location>
</feature>
<proteinExistence type="predicted"/>
<dbReference type="AlphaFoldDB" id="A0A4Q5LMF5"/>
<dbReference type="CDD" id="cd00130">
    <property type="entry name" value="PAS"/>
    <property type="match status" value="1"/>
</dbReference>